<feature type="transmembrane region" description="Helical" evidence="1">
    <location>
        <begin position="80"/>
        <end position="98"/>
    </location>
</feature>
<name>A0ABR9UZN9_9CHRO</name>
<evidence type="ECO:0000256" key="1">
    <source>
        <dbReference type="SAM" id="Phobius"/>
    </source>
</evidence>
<feature type="transmembrane region" description="Helical" evidence="1">
    <location>
        <begin position="44"/>
        <end position="68"/>
    </location>
</feature>
<dbReference type="Proteomes" id="UP000654604">
    <property type="component" value="Unassembled WGS sequence"/>
</dbReference>
<feature type="transmembrane region" description="Helical" evidence="1">
    <location>
        <begin position="5"/>
        <end position="24"/>
    </location>
</feature>
<keyword evidence="3" id="KW-1185">Reference proteome</keyword>
<sequence length="221" mass="24903">MINKIVFFSIWILFIGYGFLFAPPDNPETMDLIINLSKGNWDGINPYIISLFNLMGILPMIYACLLLVDGRGQKLMVTPFMVGSFFLGAFSLLPYFALRESNTTFVGEKTIFIKIVESKLTAIALIIGTTILVVSGIKDGNFSDFVYQWQHSKFIHVMSLDFCLLCLLFPVLIKDDLVRRNINNPVLRAIAFIPLFGTLIYMILRPSLSTDETPNNSEVLA</sequence>
<keyword evidence="1" id="KW-0472">Membrane</keyword>
<dbReference type="PANTHER" id="PTHR36009">
    <property type="match status" value="1"/>
</dbReference>
<keyword evidence="1" id="KW-0812">Transmembrane</keyword>
<dbReference type="PANTHER" id="PTHR36009:SF3">
    <property type="entry name" value="TRANSMEMBRANE PROTEIN"/>
    <property type="match status" value="1"/>
</dbReference>
<reference evidence="2 3" key="1">
    <citation type="submission" date="2020-10" db="EMBL/GenBank/DDBJ databases">
        <authorList>
            <person name="Castelo-Branco R."/>
            <person name="Eusebio N."/>
            <person name="Adriana R."/>
            <person name="Vieira A."/>
            <person name="Brugerolle De Fraissinette N."/>
            <person name="Rezende De Castro R."/>
            <person name="Schneider M.P."/>
            <person name="Vasconcelos V."/>
            <person name="Leao P.N."/>
        </authorList>
    </citation>
    <scope>NUCLEOTIDE SEQUENCE [LARGE SCALE GENOMIC DNA]</scope>
    <source>
        <strain evidence="2 3">LEGE 03274</strain>
    </source>
</reference>
<protein>
    <submittedName>
        <fullName evidence="2">DUF2834 domain-containing protein</fullName>
    </submittedName>
</protein>
<dbReference type="RefSeq" id="WP_193799312.1">
    <property type="nucleotide sequence ID" value="NZ_JADEWC010000001.1"/>
</dbReference>
<feature type="transmembrane region" description="Helical" evidence="1">
    <location>
        <begin position="154"/>
        <end position="173"/>
    </location>
</feature>
<evidence type="ECO:0000313" key="2">
    <source>
        <dbReference type="EMBL" id="MBE9221110.1"/>
    </source>
</evidence>
<gene>
    <name evidence="2" type="ORF">IQ215_00210</name>
</gene>
<accession>A0ABR9UZN9</accession>
<dbReference type="EMBL" id="JADEWC010000001">
    <property type="protein sequence ID" value="MBE9221110.1"/>
    <property type="molecule type" value="Genomic_DNA"/>
</dbReference>
<organism evidence="2 3">
    <name type="scientific">Cyanobacterium stanieri LEGE 03274</name>
    <dbReference type="NCBI Taxonomy" id="1828756"/>
    <lineage>
        <taxon>Bacteria</taxon>
        <taxon>Bacillati</taxon>
        <taxon>Cyanobacteriota</taxon>
        <taxon>Cyanophyceae</taxon>
        <taxon>Oscillatoriophycideae</taxon>
        <taxon>Chroococcales</taxon>
        <taxon>Geminocystaceae</taxon>
        <taxon>Cyanobacterium</taxon>
    </lineage>
</organism>
<evidence type="ECO:0000313" key="3">
    <source>
        <dbReference type="Proteomes" id="UP000654604"/>
    </source>
</evidence>
<proteinExistence type="predicted"/>
<feature type="transmembrane region" description="Helical" evidence="1">
    <location>
        <begin position="185"/>
        <end position="204"/>
    </location>
</feature>
<keyword evidence="1" id="KW-1133">Transmembrane helix</keyword>
<comment type="caution">
    <text evidence="2">The sequence shown here is derived from an EMBL/GenBank/DDBJ whole genome shotgun (WGS) entry which is preliminary data.</text>
</comment>